<dbReference type="Proteomes" id="UP000613177">
    <property type="component" value="Unassembled WGS sequence"/>
</dbReference>
<organism evidence="1 2">
    <name type="scientific">Thamnidium elegans</name>
    <dbReference type="NCBI Taxonomy" id="101142"/>
    <lineage>
        <taxon>Eukaryota</taxon>
        <taxon>Fungi</taxon>
        <taxon>Fungi incertae sedis</taxon>
        <taxon>Mucoromycota</taxon>
        <taxon>Mucoromycotina</taxon>
        <taxon>Mucoromycetes</taxon>
        <taxon>Mucorales</taxon>
        <taxon>Mucorineae</taxon>
        <taxon>Mucoraceae</taxon>
        <taxon>Thamnidium</taxon>
    </lineage>
</organism>
<name>A0A8H7SUJ3_9FUNG</name>
<protein>
    <submittedName>
        <fullName evidence="1">Uncharacterized protein</fullName>
    </submittedName>
</protein>
<accession>A0A8H7SUJ3</accession>
<gene>
    <name evidence="1" type="ORF">INT48_007900</name>
</gene>
<dbReference type="EMBL" id="JAEPRE010000032">
    <property type="protein sequence ID" value="KAG2235502.1"/>
    <property type="molecule type" value="Genomic_DNA"/>
</dbReference>
<proteinExistence type="predicted"/>
<comment type="caution">
    <text evidence="1">The sequence shown here is derived from an EMBL/GenBank/DDBJ whole genome shotgun (WGS) entry which is preliminary data.</text>
</comment>
<evidence type="ECO:0000313" key="1">
    <source>
        <dbReference type="EMBL" id="KAG2235502.1"/>
    </source>
</evidence>
<sequence>MQQLIQERNVSFALLTKAQTLCNTWYKLQTKSLNLLQSINNVISQRIATFDLPTTLAQHGVTPSRLIFKQTESIENSIKNMRLVLEMFEKVKNDWQKLEIEAKRHLTKSLTVIVKPQPLSTESMIQVTSVSPVQVYDMISKLAYMHKEEFAYKSTLLISLPSHTSTVEQFQNLIDRWTMESRIDDQIEQDISERIKLYKVVKKVLQSE</sequence>
<dbReference type="AlphaFoldDB" id="A0A8H7SUJ3"/>
<keyword evidence="2" id="KW-1185">Reference proteome</keyword>
<dbReference type="OrthoDB" id="2265273at2759"/>
<evidence type="ECO:0000313" key="2">
    <source>
        <dbReference type="Proteomes" id="UP000613177"/>
    </source>
</evidence>
<dbReference type="Pfam" id="PF15011">
    <property type="entry name" value="CA109-like"/>
    <property type="match status" value="1"/>
</dbReference>
<dbReference type="InterPro" id="IPR029159">
    <property type="entry name" value="CA109-like"/>
</dbReference>
<reference evidence="1" key="1">
    <citation type="submission" date="2021-01" db="EMBL/GenBank/DDBJ databases">
        <title>Metabolic potential, ecology and presence of endohyphal bacteria is reflected in genomic diversity of Mucoromycotina.</title>
        <authorList>
            <person name="Muszewska A."/>
            <person name="Okrasinska A."/>
            <person name="Steczkiewicz K."/>
            <person name="Drgas O."/>
            <person name="Orlowska M."/>
            <person name="Perlinska-Lenart U."/>
            <person name="Aleksandrzak-Piekarczyk T."/>
            <person name="Szatraj K."/>
            <person name="Zielenkiewicz U."/>
            <person name="Pilsyk S."/>
            <person name="Malc E."/>
            <person name="Mieczkowski P."/>
            <person name="Kruszewska J.S."/>
            <person name="Biernat P."/>
            <person name="Pawlowska J."/>
        </authorList>
    </citation>
    <scope>NUCLEOTIDE SEQUENCE</scope>
    <source>
        <strain evidence="1">WA0000018081</strain>
    </source>
</reference>